<dbReference type="EMBL" id="RCDD01000004">
    <property type="protein sequence ID" value="RLK55293.1"/>
    <property type="molecule type" value="Genomic_DNA"/>
</dbReference>
<dbReference type="Proteomes" id="UP000282454">
    <property type="component" value="Unassembled WGS sequence"/>
</dbReference>
<proteinExistence type="predicted"/>
<name>A0A421AZM0_9PSEU</name>
<dbReference type="RefSeq" id="WP_121393099.1">
    <property type="nucleotide sequence ID" value="NZ_RCDD01000004.1"/>
</dbReference>
<evidence type="ECO:0000313" key="3">
    <source>
        <dbReference type="Proteomes" id="UP000282454"/>
    </source>
</evidence>
<keyword evidence="3" id="KW-1185">Reference proteome</keyword>
<accession>A0A421AZM0</accession>
<feature type="compositionally biased region" description="Low complexity" evidence="1">
    <location>
        <begin position="81"/>
        <end position="95"/>
    </location>
</feature>
<feature type="compositionally biased region" description="Pro residues" evidence="1">
    <location>
        <begin position="71"/>
        <end position="80"/>
    </location>
</feature>
<dbReference type="AlphaFoldDB" id="A0A421AZM0"/>
<reference evidence="2 3" key="1">
    <citation type="submission" date="2018-10" db="EMBL/GenBank/DDBJ databases">
        <title>Genomic Encyclopedia of Archaeal and Bacterial Type Strains, Phase II (KMG-II): from individual species to whole genera.</title>
        <authorList>
            <person name="Goeker M."/>
        </authorList>
    </citation>
    <scope>NUCLEOTIDE SEQUENCE [LARGE SCALE GENOMIC DNA]</scope>
    <source>
        <strain evidence="2 3">DSM 45657</strain>
    </source>
</reference>
<sequence length="110" mass="10945">MAGEFDSTRETIAEVAESAAAHAGKIAVIIADAVRDIAKEVGAWVTEVVDAGAAARDSAADHGDVVDTPVAPEPVVPPEPVVDTEANASAEPTTDAEADGAAGGGAVRER</sequence>
<organism evidence="2 3">
    <name type="scientific">Actinokineospora cianjurensis</name>
    <dbReference type="NCBI Taxonomy" id="585224"/>
    <lineage>
        <taxon>Bacteria</taxon>
        <taxon>Bacillati</taxon>
        <taxon>Actinomycetota</taxon>
        <taxon>Actinomycetes</taxon>
        <taxon>Pseudonocardiales</taxon>
        <taxon>Pseudonocardiaceae</taxon>
        <taxon>Actinokineospora</taxon>
    </lineage>
</organism>
<protein>
    <submittedName>
        <fullName evidence="2">Uncharacterized protein</fullName>
    </submittedName>
</protein>
<feature type="region of interest" description="Disordered" evidence="1">
    <location>
        <begin position="55"/>
        <end position="110"/>
    </location>
</feature>
<gene>
    <name evidence="2" type="ORF">CLV68_4777</name>
</gene>
<evidence type="ECO:0000313" key="2">
    <source>
        <dbReference type="EMBL" id="RLK55293.1"/>
    </source>
</evidence>
<evidence type="ECO:0000256" key="1">
    <source>
        <dbReference type="SAM" id="MobiDB-lite"/>
    </source>
</evidence>
<comment type="caution">
    <text evidence="2">The sequence shown here is derived from an EMBL/GenBank/DDBJ whole genome shotgun (WGS) entry which is preliminary data.</text>
</comment>
<feature type="compositionally biased region" description="Gly residues" evidence="1">
    <location>
        <begin position="101"/>
        <end position="110"/>
    </location>
</feature>